<feature type="transmembrane region" description="Helical" evidence="4">
    <location>
        <begin position="179"/>
        <end position="200"/>
    </location>
</feature>
<comment type="caution">
    <text evidence="6">The sequence shown here is derived from an EMBL/GenBank/DDBJ whole genome shotgun (WGS) entry which is preliminary data.</text>
</comment>
<dbReference type="PROSITE" id="PS50850">
    <property type="entry name" value="MFS"/>
    <property type="match status" value="1"/>
</dbReference>
<dbReference type="PANTHER" id="PTHR23526">
    <property type="entry name" value="INTEGRAL MEMBRANE TRANSPORT PROTEIN-RELATED"/>
    <property type="match status" value="1"/>
</dbReference>
<keyword evidence="1 4" id="KW-0812">Transmembrane</keyword>
<feature type="domain" description="Major facilitator superfamily (MFS) profile" evidence="5">
    <location>
        <begin position="224"/>
        <end position="456"/>
    </location>
</feature>
<feature type="transmembrane region" description="Helical" evidence="4">
    <location>
        <begin position="154"/>
        <end position="173"/>
    </location>
</feature>
<evidence type="ECO:0000259" key="5">
    <source>
        <dbReference type="PROSITE" id="PS50850"/>
    </source>
</evidence>
<evidence type="ECO:0000256" key="2">
    <source>
        <dbReference type="ARBA" id="ARBA00022989"/>
    </source>
</evidence>
<feature type="transmembrane region" description="Helical" evidence="4">
    <location>
        <begin position="45"/>
        <end position="65"/>
    </location>
</feature>
<dbReference type="InterPro" id="IPR020846">
    <property type="entry name" value="MFS_dom"/>
</dbReference>
<name>A0A7V3KMA8_UNCW3</name>
<evidence type="ECO:0000256" key="4">
    <source>
        <dbReference type="SAM" id="Phobius"/>
    </source>
</evidence>
<feature type="transmembrane region" description="Helical" evidence="4">
    <location>
        <begin position="396"/>
        <end position="418"/>
    </location>
</feature>
<feature type="transmembrane region" description="Helical" evidence="4">
    <location>
        <begin position="266"/>
        <end position="284"/>
    </location>
</feature>
<evidence type="ECO:0000256" key="1">
    <source>
        <dbReference type="ARBA" id="ARBA00022692"/>
    </source>
</evidence>
<feature type="transmembrane region" description="Helical" evidence="4">
    <location>
        <begin position="114"/>
        <end position="134"/>
    </location>
</feature>
<keyword evidence="2 4" id="KW-1133">Transmembrane helix</keyword>
<evidence type="ECO:0000313" key="6">
    <source>
        <dbReference type="EMBL" id="HGB35363.1"/>
    </source>
</evidence>
<feature type="transmembrane region" description="Helical" evidence="4">
    <location>
        <begin position="323"/>
        <end position="349"/>
    </location>
</feature>
<dbReference type="GO" id="GO:0022857">
    <property type="term" value="F:transmembrane transporter activity"/>
    <property type="evidence" value="ECO:0007669"/>
    <property type="project" value="InterPro"/>
</dbReference>
<feature type="transmembrane region" description="Helical" evidence="4">
    <location>
        <begin position="233"/>
        <end position="254"/>
    </location>
</feature>
<feature type="transmembrane region" description="Helical" evidence="4">
    <location>
        <begin position="361"/>
        <end position="384"/>
    </location>
</feature>
<evidence type="ECO:0000256" key="3">
    <source>
        <dbReference type="ARBA" id="ARBA00023136"/>
    </source>
</evidence>
<dbReference type="EMBL" id="DTGD01000018">
    <property type="protein sequence ID" value="HGB35363.1"/>
    <property type="molecule type" value="Genomic_DNA"/>
</dbReference>
<feature type="transmembrane region" description="Helical" evidence="4">
    <location>
        <begin position="12"/>
        <end position="33"/>
    </location>
</feature>
<dbReference type="Gene3D" id="1.20.1250.20">
    <property type="entry name" value="MFS general substrate transporter like domains"/>
    <property type="match status" value="2"/>
</dbReference>
<dbReference type="Pfam" id="PF07690">
    <property type="entry name" value="MFS_1"/>
    <property type="match status" value="2"/>
</dbReference>
<keyword evidence="3 4" id="KW-0472">Membrane</keyword>
<dbReference type="PANTHER" id="PTHR23526:SF2">
    <property type="entry name" value="MAJOR FACILITATOR SUPERFAMILY (MFS) PROFILE DOMAIN-CONTAINING PROTEIN"/>
    <property type="match status" value="1"/>
</dbReference>
<dbReference type="AlphaFoldDB" id="A0A7V3KMA8"/>
<dbReference type="InterPro" id="IPR052528">
    <property type="entry name" value="Sugar_transport-like"/>
</dbReference>
<sequence>MEEKTKKRDPLKISIFEGVAYSIMEGMGLRYITPYALLLGANNKIVGFLTSIPQIASALIQFLSLKILGEKISRKQLSFWGAFSQALTWILIISLAFIYFVFNKKSSAIPLTLIFAYTLLVAAGSIFAPAWSSWMKDLVDEKSLGSYFGKRNRIVGFASLTSMLIAGFLLDFFKKINPFIGFVVIFTLAMVARFTSAYLLKLQHEPPFKSHKSYYFTLWEFVRLMPHSNFGRFTAFVNLFMFSVAIAGPFFAVYMLKHLGLSYSKFTLVSLASSITSLLTMPYWGRLGDKYGNLKVLKITGFLIPLIPLIWASTSLMNKNTAFYFLFFIEAFSGTLWAGFNIASSNFIYDAVTRQKIAICVTYYNILNSLSVFVGATIGGYLASYNILKTVPAGNIIQVFLLSGILRFLVALIILPSIKEVKKVEKLDFKRIRKTLLAPIDSLLFQISYKIRNPRS</sequence>
<reference evidence="6" key="1">
    <citation type="journal article" date="2020" name="mSystems">
        <title>Genome- and Community-Level Interaction Insights into Carbon Utilization and Element Cycling Functions of Hydrothermarchaeota in Hydrothermal Sediment.</title>
        <authorList>
            <person name="Zhou Z."/>
            <person name="Liu Y."/>
            <person name="Xu W."/>
            <person name="Pan J."/>
            <person name="Luo Z.H."/>
            <person name="Li M."/>
        </authorList>
    </citation>
    <scope>NUCLEOTIDE SEQUENCE [LARGE SCALE GENOMIC DNA]</scope>
    <source>
        <strain evidence="6">SpSt-754</strain>
    </source>
</reference>
<dbReference type="InterPro" id="IPR036259">
    <property type="entry name" value="MFS_trans_sf"/>
</dbReference>
<feature type="transmembrane region" description="Helical" evidence="4">
    <location>
        <begin position="296"/>
        <end position="317"/>
    </location>
</feature>
<accession>A0A7V3KMA8</accession>
<proteinExistence type="predicted"/>
<feature type="transmembrane region" description="Helical" evidence="4">
    <location>
        <begin position="77"/>
        <end position="102"/>
    </location>
</feature>
<protein>
    <submittedName>
        <fullName evidence="6">MFS transporter</fullName>
    </submittedName>
</protein>
<organism evidence="6">
    <name type="scientific">candidate division WOR-3 bacterium</name>
    <dbReference type="NCBI Taxonomy" id="2052148"/>
    <lineage>
        <taxon>Bacteria</taxon>
        <taxon>Bacteria division WOR-3</taxon>
    </lineage>
</organism>
<gene>
    <name evidence="6" type="ORF">ENV38_00440</name>
</gene>
<dbReference type="SUPFAM" id="SSF103473">
    <property type="entry name" value="MFS general substrate transporter"/>
    <property type="match status" value="1"/>
</dbReference>
<dbReference type="InterPro" id="IPR011701">
    <property type="entry name" value="MFS"/>
</dbReference>